<organism evidence="2 3">
    <name type="scientific">Bradyrhizobium erythrophlei</name>
    <dbReference type="NCBI Taxonomy" id="1437360"/>
    <lineage>
        <taxon>Bacteria</taxon>
        <taxon>Pseudomonadati</taxon>
        <taxon>Pseudomonadota</taxon>
        <taxon>Alphaproteobacteria</taxon>
        <taxon>Hyphomicrobiales</taxon>
        <taxon>Nitrobacteraceae</taxon>
        <taxon>Bradyrhizobium</taxon>
    </lineage>
</organism>
<feature type="transmembrane region" description="Helical" evidence="1">
    <location>
        <begin position="603"/>
        <end position="623"/>
    </location>
</feature>
<feature type="transmembrane region" description="Helical" evidence="1">
    <location>
        <begin position="670"/>
        <end position="692"/>
    </location>
</feature>
<dbReference type="RefSeq" id="WP_245332356.1">
    <property type="nucleotide sequence ID" value="NZ_LT670817.1"/>
</dbReference>
<feature type="transmembrane region" description="Helical" evidence="1">
    <location>
        <begin position="169"/>
        <end position="185"/>
    </location>
</feature>
<evidence type="ECO:0000313" key="3">
    <source>
        <dbReference type="Proteomes" id="UP000189796"/>
    </source>
</evidence>
<feature type="transmembrane region" description="Helical" evidence="1">
    <location>
        <begin position="76"/>
        <end position="101"/>
    </location>
</feature>
<feature type="transmembrane region" description="Helical" evidence="1">
    <location>
        <begin position="140"/>
        <end position="163"/>
    </location>
</feature>
<feature type="transmembrane region" description="Helical" evidence="1">
    <location>
        <begin position="571"/>
        <end position="591"/>
    </location>
</feature>
<dbReference type="Gene3D" id="3.40.50.150">
    <property type="entry name" value="Vaccinia Virus protein VP39"/>
    <property type="match status" value="1"/>
</dbReference>
<evidence type="ECO:0000313" key="2">
    <source>
        <dbReference type="EMBL" id="SHH92711.1"/>
    </source>
</evidence>
<accession>A0A1M5WYW6</accession>
<gene>
    <name evidence="2" type="ORF">SAMN05443248_6892</name>
</gene>
<protein>
    <recommendedName>
        <fullName evidence="4">Spermidine synthase</fullName>
    </recommendedName>
</protein>
<dbReference type="AlphaFoldDB" id="A0A1M5WYW6"/>
<evidence type="ECO:0008006" key="4">
    <source>
        <dbReference type="Google" id="ProtNLM"/>
    </source>
</evidence>
<feature type="transmembrane region" description="Helical" evidence="1">
    <location>
        <begin position="704"/>
        <end position="726"/>
    </location>
</feature>
<feature type="transmembrane region" description="Helical" evidence="1">
    <location>
        <begin position="12"/>
        <end position="29"/>
    </location>
</feature>
<sequence>MQAFPRILNRYSLAIFVLACATLSYQILITRFFSVMLYYHFAFAAISLAMLGLTRGAMEVYNKPARYTPERVGVEFAWHASWFAITGVGAMIAFLCAPLVIPQEYVQVTLAIATVAFVMPFTESGVCITLLLTRLPYGGGWLYAADLSGAALGCLGVIFALLVVDPVSATLWIGAFAAGAGWIMVRDNGDIRSLRLSGAVALTLAAAAAVHTGLDVSGNNHLGVYWAKGVQQIGTLFERWNTYSRVRVTALGESAPFGWGLTHTPAKKIDQNHLDIDADAATVITRYDGDIGKLSYLKDDVINAAYLVKPPADVAVVGVGGGRDILSGLFFGAKRIRGIEINPAIFEVLTDKFADFSGHLDRQPGVSLVNAEARSYINHSSERYDLVQISLIDTWAATAAGGLTLTENRLYTVEAWGDFYRALKPGGLLSVSRWFEPEGHRGEFYRLVAIAASALQRRGVPAAELSNHVVALNVGSIVTVITSPDAITDAQWLGARSRLEAQGFKILLGPHVGFDDVTSTLMAGHADAAFFASLPENIAPSTDDNPFFFYTSRFRDLVGKPSSTLSNNNPAISMTLMLIVMALCACAYYIVVPFARMARRMPLSVLAPPVTYFCAIGMGFMLIEISQMQRLMVFLGHPVYGLGVVLFTILLFGGIGSATVGAHSPRPGVLFARVLALLATLAVAGLLTPLLTTWARSAATDMRILLSVLLLAPPAFCMGMMFPLGLNIWRRHSELLPFFWSANGITSMFASVLGMALSIEFGIATTYALGVGFYVVCAGIIVGSRRAIRFGAPAAVRAGGLQLAGDDRIASVAASDAPSIQSAQIETVADNKALEPSVAPDVHARADEFGR</sequence>
<feature type="transmembrane region" description="Helical" evidence="1">
    <location>
        <begin position="197"/>
        <end position="214"/>
    </location>
</feature>
<dbReference type="Proteomes" id="UP000189796">
    <property type="component" value="Chromosome I"/>
</dbReference>
<name>A0A1M5WYW6_9BRAD</name>
<feature type="transmembrane region" description="Helical" evidence="1">
    <location>
        <begin position="107"/>
        <end position="133"/>
    </location>
</feature>
<dbReference type="EMBL" id="LT670817">
    <property type="protein sequence ID" value="SHH92711.1"/>
    <property type="molecule type" value="Genomic_DNA"/>
</dbReference>
<dbReference type="InterPro" id="IPR029063">
    <property type="entry name" value="SAM-dependent_MTases_sf"/>
</dbReference>
<keyword evidence="1" id="KW-0812">Transmembrane</keyword>
<keyword evidence="1" id="KW-0472">Membrane</keyword>
<evidence type="ECO:0000256" key="1">
    <source>
        <dbReference type="SAM" id="Phobius"/>
    </source>
</evidence>
<proteinExistence type="predicted"/>
<feature type="transmembrane region" description="Helical" evidence="1">
    <location>
        <begin position="635"/>
        <end position="658"/>
    </location>
</feature>
<feature type="transmembrane region" description="Helical" evidence="1">
    <location>
        <begin position="738"/>
        <end position="757"/>
    </location>
</feature>
<reference evidence="2 3" key="1">
    <citation type="submission" date="2016-11" db="EMBL/GenBank/DDBJ databases">
        <authorList>
            <person name="Jaros S."/>
            <person name="Januszkiewicz K."/>
            <person name="Wedrychowicz H."/>
        </authorList>
    </citation>
    <scope>NUCLEOTIDE SEQUENCE [LARGE SCALE GENOMIC DNA]</scope>
    <source>
        <strain evidence="2 3">GAS138</strain>
    </source>
</reference>
<feature type="transmembrane region" description="Helical" evidence="1">
    <location>
        <begin position="763"/>
        <end position="782"/>
    </location>
</feature>
<dbReference type="SUPFAM" id="SSF53335">
    <property type="entry name" value="S-adenosyl-L-methionine-dependent methyltransferases"/>
    <property type="match status" value="1"/>
</dbReference>
<feature type="transmembrane region" description="Helical" evidence="1">
    <location>
        <begin position="35"/>
        <end position="55"/>
    </location>
</feature>
<keyword evidence="1" id="KW-1133">Transmembrane helix</keyword>